<dbReference type="EMBL" id="CAJOBI010085245">
    <property type="protein sequence ID" value="CAF4515805.1"/>
    <property type="molecule type" value="Genomic_DNA"/>
</dbReference>
<sequence length="25" mass="2651">MSDSDEEANEKQIKIVILGDGSSGK</sequence>
<dbReference type="AlphaFoldDB" id="A0A8S2XS89"/>
<organism evidence="2 4">
    <name type="scientific">Rotaria magnacalcarata</name>
    <dbReference type="NCBI Taxonomy" id="392030"/>
    <lineage>
        <taxon>Eukaryota</taxon>
        <taxon>Metazoa</taxon>
        <taxon>Spiralia</taxon>
        <taxon>Gnathifera</taxon>
        <taxon>Rotifera</taxon>
        <taxon>Eurotatoria</taxon>
        <taxon>Bdelloidea</taxon>
        <taxon>Philodinida</taxon>
        <taxon>Philodinidae</taxon>
        <taxon>Rotaria</taxon>
    </lineage>
</organism>
<proteinExistence type="predicted"/>
<feature type="non-terminal residue" evidence="2">
    <location>
        <position position="25"/>
    </location>
</feature>
<protein>
    <submittedName>
        <fullName evidence="2">Uncharacterized protein</fullName>
    </submittedName>
</protein>
<evidence type="ECO:0000313" key="3">
    <source>
        <dbReference type="EMBL" id="CAF4832749.1"/>
    </source>
</evidence>
<evidence type="ECO:0000313" key="4">
    <source>
        <dbReference type="Proteomes" id="UP000676336"/>
    </source>
</evidence>
<feature type="region of interest" description="Disordered" evidence="1">
    <location>
        <begin position="1"/>
        <end position="25"/>
    </location>
</feature>
<gene>
    <name evidence="2" type="ORF">SMN809_LOCUS35577</name>
    <name evidence="3" type="ORF">SMN809_LOCUS48570</name>
</gene>
<evidence type="ECO:0000256" key="1">
    <source>
        <dbReference type="SAM" id="MobiDB-lite"/>
    </source>
</evidence>
<reference evidence="2" key="1">
    <citation type="submission" date="2021-02" db="EMBL/GenBank/DDBJ databases">
        <authorList>
            <person name="Nowell W R."/>
        </authorList>
    </citation>
    <scope>NUCLEOTIDE SEQUENCE</scope>
</reference>
<name>A0A8S2XS89_9BILA</name>
<comment type="caution">
    <text evidence="2">The sequence shown here is derived from an EMBL/GenBank/DDBJ whole genome shotgun (WGS) entry which is preliminary data.</text>
</comment>
<evidence type="ECO:0000313" key="2">
    <source>
        <dbReference type="EMBL" id="CAF4515805.1"/>
    </source>
</evidence>
<dbReference type="EMBL" id="CAJOBI010156359">
    <property type="protein sequence ID" value="CAF4832749.1"/>
    <property type="molecule type" value="Genomic_DNA"/>
</dbReference>
<dbReference type="Proteomes" id="UP000676336">
    <property type="component" value="Unassembled WGS sequence"/>
</dbReference>
<accession>A0A8S2XS89</accession>